<dbReference type="CDD" id="cd04586">
    <property type="entry name" value="CBS_pair_BON_assoc"/>
    <property type="match status" value="1"/>
</dbReference>
<sequence length="154" mass="17394">MKNFVAEDIMSRDLTAMMEDDRLLDAIHVLYSHSLSGLPVIDEDWRLVGYLSESDILRPTIPTYLEILAQSSFLGNEENILFQRFGAMKDSQVRDIMHKEPVFVSPQTNIMTVADLMLRKQIKRLPVVDSSKLVGVIERGAFCEFLMEGGSKGA</sequence>
<dbReference type="PANTHER" id="PTHR43080">
    <property type="entry name" value="CBS DOMAIN-CONTAINING PROTEIN CBSX3, MITOCHONDRIAL"/>
    <property type="match status" value="1"/>
</dbReference>
<dbReference type="Proteomes" id="UP000193355">
    <property type="component" value="Unassembled WGS sequence"/>
</dbReference>
<gene>
    <name evidence="4" type="ORF">SAMN06275492_101140</name>
</gene>
<name>A0A1X7I6S8_9BACT</name>
<dbReference type="PANTHER" id="PTHR43080:SF2">
    <property type="entry name" value="CBS DOMAIN-CONTAINING PROTEIN"/>
    <property type="match status" value="1"/>
</dbReference>
<dbReference type="Pfam" id="PF00571">
    <property type="entry name" value="CBS"/>
    <property type="match status" value="2"/>
</dbReference>
<dbReference type="InterPro" id="IPR046342">
    <property type="entry name" value="CBS_dom_sf"/>
</dbReference>
<feature type="domain" description="CBS" evidence="3">
    <location>
        <begin position="97"/>
        <end position="152"/>
    </location>
</feature>
<dbReference type="OrthoDB" id="4585at2"/>
<feature type="domain" description="CBS" evidence="3">
    <location>
        <begin position="10"/>
        <end position="67"/>
    </location>
</feature>
<accession>A0A1X7I6S8</accession>
<dbReference type="InterPro" id="IPR051257">
    <property type="entry name" value="Diverse_CBS-Domain"/>
</dbReference>
<evidence type="ECO:0000256" key="2">
    <source>
        <dbReference type="PROSITE-ProRule" id="PRU00703"/>
    </source>
</evidence>
<dbReference type="SMART" id="SM00116">
    <property type="entry name" value="CBS"/>
    <property type="match status" value="2"/>
</dbReference>
<evidence type="ECO:0000313" key="5">
    <source>
        <dbReference type="Proteomes" id="UP000193355"/>
    </source>
</evidence>
<dbReference type="AlphaFoldDB" id="A0A1X7I6S8"/>
<dbReference type="EMBL" id="FXBB01000001">
    <property type="protein sequence ID" value="SMG09748.1"/>
    <property type="molecule type" value="Genomic_DNA"/>
</dbReference>
<evidence type="ECO:0000313" key="4">
    <source>
        <dbReference type="EMBL" id="SMG09748.1"/>
    </source>
</evidence>
<evidence type="ECO:0000259" key="3">
    <source>
        <dbReference type="PROSITE" id="PS51371"/>
    </source>
</evidence>
<dbReference type="SUPFAM" id="SSF54631">
    <property type="entry name" value="CBS-domain pair"/>
    <property type="match status" value="1"/>
</dbReference>
<reference evidence="5" key="1">
    <citation type="submission" date="2017-04" db="EMBL/GenBank/DDBJ databases">
        <authorList>
            <person name="Varghese N."/>
            <person name="Submissions S."/>
        </authorList>
    </citation>
    <scope>NUCLEOTIDE SEQUENCE [LARGE SCALE GENOMIC DNA]</scope>
    <source>
        <strain evidence="5">USBA 82</strain>
    </source>
</reference>
<dbReference type="PROSITE" id="PS51371">
    <property type="entry name" value="CBS"/>
    <property type="match status" value="2"/>
</dbReference>
<protein>
    <submittedName>
        <fullName evidence="4">CBS domain-containing protein</fullName>
    </submittedName>
</protein>
<proteinExistence type="predicted"/>
<keyword evidence="1 2" id="KW-0129">CBS domain</keyword>
<keyword evidence="5" id="KW-1185">Reference proteome</keyword>
<evidence type="ECO:0000256" key="1">
    <source>
        <dbReference type="ARBA" id="ARBA00023122"/>
    </source>
</evidence>
<dbReference type="STRING" id="561720.SAMN06275492_101140"/>
<dbReference type="InterPro" id="IPR000644">
    <property type="entry name" value="CBS_dom"/>
</dbReference>
<organism evidence="4 5">
    <name type="scientific">Dethiosulfovibrio salsuginis</name>
    <dbReference type="NCBI Taxonomy" id="561720"/>
    <lineage>
        <taxon>Bacteria</taxon>
        <taxon>Thermotogati</taxon>
        <taxon>Synergistota</taxon>
        <taxon>Synergistia</taxon>
        <taxon>Synergistales</taxon>
        <taxon>Dethiosulfovibrionaceae</taxon>
        <taxon>Dethiosulfovibrio</taxon>
    </lineage>
</organism>
<dbReference type="Gene3D" id="3.10.580.10">
    <property type="entry name" value="CBS-domain"/>
    <property type="match status" value="1"/>
</dbReference>